<dbReference type="Pfam" id="PF02759">
    <property type="entry name" value="RUN"/>
    <property type="match status" value="1"/>
</dbReference>
<feature type="compositionally biased region" description="Polar residues" evidence="3">
    <location>
        <begin position="115"/>
        <end position="124"/>
    </location>
</feature>
<feature type="region of interest" description="Disordered" evidence="3">
    <location>
        <begin position="110"/>
        <end position="140"/>
    </location>
</feature>
<dbReference type="EMBL" id="JALJAT010000004">
    <property type="protein sequence ID" value="KAK4470134.1"/>
    <property type="molecule type" value="Genomic_DNA"/>
</dbReference>
<keyword evidence="7" id="KW-1185">Reference proteome</keyword>
<dbReference type="Gene3D" id="1.10.472.80">
    <property type="entry name" value="Ypt/Rab-GAP domain of gyp1p, domain 3"/>
    <property type="match status" value="1"/>
</dbReference>
<protein>
    <recommendedName>
        <fullName evidence="8">Small G protein signaling modulator 1</fullName>
    </recommendedName>
</protein>
<dbReference type="Gene3D" id="2.30.29.230">
    <property type="match status" value="1"/>
</dbReference>
<reference evidence="6" key="2">
    <citation type="journal article" date="2023" name="Infect Dis Poverty">
        <title>Chromosome-scale genome of the human blood fluke Schistosoma mekongi and its implications for public health.</title>
        <authorList>
            <person name="Zhou M."/>
            <person name="Xu L."/>
            <person name="Xu D."/>
            <person name="Chen W."/>
            <person name="Khan J."/>
            <person name="Hu Y."/>
            <person name="Huang H."/>
            <person name="Wei H."/>
            <person name="Zhang Y."/>
            <person name="Chusongsang P."/>
            <person name="Tanasarnprasert K."/>
            <person name="Hu X."/>
            <person name="Limpanont Y."/>
            <person name="Lv Z."/>
        </authorList>
    </citation>
    <scope>NUCLEOTIDE SEQUENCE</scope>
    <source>
        <strain evidence="6">LV_2022a</strain>
    </source>
</reference>
<evidence type="ECO:0000256" key="1">
    <source>
        <dbReference type="ARBA" id="ARBA00022468"/>
    </source>
</evidence>
<dbReference type="PANTHER" id="PTHR22957">
    <property type="entry name" value="TBC1 DOMAIN FAMILY MEMBER GTPASE-ACTIVATING PROTEIN"/>
    <property type="match status" value="1"/>
</dbReference>
<evidence type="ECO:0000256" key="3">
    <source>
        <dbReference type="SAM" id="MobiDB-lite"/>
    </source>
</evidence>
<feature type="compositionally biased region" description="Acidic residues" evidence="3">
    <location>
        <begin position="345"/>
        <end position="354"/>
    </location>
</feature>
<dbReference type="Proteomes" id="UP001292079">
    <property type="component" value="Unassembled WGS sequence"/>
</dbReference>
<dbReference type="SUPFAM" id="SSF140741">
    <property type="entry name" value="RUN domain-like"/>
    <property type="match status" value="1"/>
</dbReference>
<dbReference type="PROSITE" id="PS50086">
    <property type="entry name" value="TBC_RABGAP"/>
    <property type="match status" value="1"/>
</dbReference>
<evidence type="ECO:0008006" key="8">
    <source>
        <dbReference type="Google" id="ProtNLM"/>
    </source>
</evidence>
<gene>
    <name evidence="6" type="ORF">MN116_005718</name>
</gene>
<evidence type="ECO:0000259" key="4">
    <source>
        <dbReference type="PROSITE" id="PS50086"/>
    </source>
</evidence>
<dbReference type="SMART" id="SM00164">
    <property type="entry name" value="TBC"/>
    <property type="match status" value="1"/>
</dbReference>
<feature type="compositionally biased region" description="Polar residues" evidence="3">
    <location>
        <begin position="675"/>
        <end position="689"/>
    </location>
</feature>
<feature type="compositionally biased region" description="Low complexity" evidence="3">
    <location>
        <begin position="125"/>
        <end position="140"/>
    </location>
</feature>
<dbReference type="InterPro" id="IPR000195">
    <property type="entry name" value="Rab-GAP-TBC_dom"/>
</dbReference>
<dbReference type="PANTHER" id="PTHR22957:SF502">
    <property type="entry name" value="SMALL G PROTEIN SIGNALING MODULATOR 2-RELATED"/>
    <property type="match status" value="1"/>
</dbReference>
<feature type="region of interest" description="Disordered" evidence="3">
    <location>
        <begin position="670"/>
        <end position="689"/>
    </location>
</feature>
<dbReference type="Gene3D" id="1.10.8.270">
    <property type="entry name" value="putative rabgap domain of human tbc1 domain family member 14 like domains"/>
    <property type="match status" value="1"/>
</dbReference>
<reference evidence="6" key="1">
    <citation type="submission" date="2022-04" db="EMBL/GenBank/DDBJ databases">
        <authorList>
            <person name="Xu L."/>
            <person name="Lv Z."/>
        </authorList>
    </citation>
    <scope>NUCLEOTIDE SEQUENCE</scope>
    <source>
        <strain evidence="6">LV_2022a</strain>
    </source>
</reference>
<evidence type="ECO:0000256" key="2">
    <source>
        <dbReference type="ARBA" id="ARBA00034124"/>
    </source>
</evidence>
<feature type="compositionally biased region" description="Basic and acidic residues" evidence="3">
    <location>
        <begin position="299"/>
        <end position="313"/>
    </location>
</feature>
<feature type="compositionally biased region" description="Polar residues" evidence="3">
    <location>
        <begin position="279"/>
        <end position="298"/>
    </location>
</feature>
<sequence>MISTHINSHGNSQDVKDNLLKNVKIQVKKLMEEAVIRGYVHEDSETIAKLCSSVEAVLLYGIRRSIFTWIEEESTYVLCQKISKYCPEAQQTLNRMDYYKQAILKKRNDPDMMKRNTSPLRNKTSSNSLISSDKSSSSSSTLNFTFWSNDKRNNFQSNILLNGRPDTAFQNFWIRVALYEKVLDRIIRYLADNTLQYYEPCSVIADPCDGQLISDLLRGPCTIEYSHSRTTDHLFTDPPVSELIQRRGIYSGLMSRQLIYVPPISQPLSNEQTIEHETNSNLLNSTDNKTNSISQLNSLKDKSSKAEFNEKQDQNGCLNDNDQDKDEKIQGVSIPTITMTPNIKEEDEEEEEEEKYSDVDKDINAGNVNHHPSIPIDSIINNNRKLLNNRKVDKPINNLNTQGNWMVKRGSSPLINVTDLSTNRTTTRTGSCAILPHINEFNSMKSNRTLKCNKDIALAAKEHVESMHQSLRTRLLYGKNNVLMQPANSSNPIPGYLSLIDSDSGKLIVLKWTPNSAVTSPQSTSVLSSNQNSQELSFPTDPMLDSRLDLDDLTDKETFWGYAIKIKMTDVVYAHFHESGDQYTLTLIRNDGIQLAPFHFYAQSHVVAFLNCLEQGLKQRGGYLTPSSEMETLPSATSSFSMKSYRPSMPFIFGSRASLLPTTTTTPSFSTSSSVFNKPSKSAPSMPSLTGSGIKQRIYMNILKAFNQTDDIDNEEEFQKASLTPSTSVLEEKSPIQHVYHIVSAVTHNHTVITPKFKKLPKGIENIKISSISSKKFSLEDISEETNNESNDNIVQSKIQLLTTDEVICNKLRNKILSHMFHKWYNHFNKLRIVRKKLADLVSPKFLTVDSPTNAEEGVSVEFWNQLMTRSIPEITFSEFCRHVYFGSCDPTIRNEVWPYLLGLYPWNSTIEQVNEVNIQQKEMYTDALNTWNRLVQHLKHDVRYASFIAHASPKNDVKECLDESTITPSDELHMNSIQDSNDLRNDNDAVSIQQENNITNSIPLIDIHSYEEPTPDLLNETSNSNVVNHSSNSSLLTSETVQHECEFSSNTLEVFADNLYRIDKDVTRCDRNHSFFMTLKRESQSSLHNNTELSSNLIKLRNIISTWVWLHLDTGYIQGMCDLLAPILIVIQDEIISFACFNCLMKWMLPNFPLLKHLSSSQSPSSTKLSPSETRLLLTAPKSLTSDIEKTSNNTDNAVTRTTLLQLAVKAARRRTTTTATTAHSKEITVENSHSRQFLGDTTTSDVLRYTNKLVETSQLHKLTNTNDTVEEQMIHNENPSIITSPYDRIVLNSYGLPMSCMDIRFSFLQSLIEIFDPEMNQHLMKKVPEGQLFFSYRWLLLDFKRELQYDDIFPVWETIWASRQLVTYDFGIFFALALLEYYRDIVIYYNMDITEIIRFYNELTEQHDCATLLELARSFVFQLQHLMVDQ</sequence>
<comment type="caution">
    <text evidence="6">The sequence shown here is derived from an EMBL/GenBank/DDBJ whole genome shotgun (WGS) entry which is preliminary data.</text>
</comment>
<proteinExistence type="inferred from homology"/>
<dbReference type="GO" id="GO:0005096">
    <property type="term" value="F:GTPase activator activity"/>
    <property type="evidence" value="ECO:0007669"/>
    <property type="project" value="UniProtKB-KW"/>
</dbReference>
<dbReference type="Pfam" id="PF00566">
    <property type="entry name" value="RabGAP-TBC"/>
    <property type="match status" value="2"/>
</dbReference>
<dbReference type="PROSITE" id="PS50826">
    <property type="entry name" value="RUN"/>
    <property type="match status" value="1"/>
</dbReference>
<name>A0AAE1ZB30_SCHME</name>
<feature type="region of interest" description="Disordered" evidence="3">
    <location>
        <begin position="521"/>
        <end position="540"/>
    </location>
</feature>
<dbReference type="Pfam" id="PF12068">
    <property type="entry name" value="PH_RBD"/>
    <property type="match status" value="1"/>
</dbReference>
<organism evidence="6 7">
    <name type="scientific">Schistosoma mekongi</name>
    <name type="common">Parasitic worm</name>
    <dbReference type="NCBI Taxonomy" id="38744"/>
    <lineage>
        <taxon>Eukaryota</taxon>
        <taxon>Metazoa</taxon>
        <taxon>Spiralia</taxon>
        <taxon>Lophotrochozoa</taxon>
        <taxon>Platyhelminthes</taxon>
        <taxon>Trematoda</taxon>
        <taxon>Digenea</taxon>
        <taxon>Strigeidida</taxon>
        <taxon>Schistosomatoidea</taxon>
        <taxon>Schistosomatidae</taxon>
        <taxon>Schistosoma</taxon>
    </lineage>
</organism>
<evidence type="ECO:0000313" key="7">
    <source>
        <dbReference type="Proteomes" id="UP001292079"/>
    </source>
</evidence>
<evidence type="ECO:0000259" key="5">
    <source>
        <dbReference type="PROSITE" id="PS50826"/>
    </source>
</evidence>
<accession>A0AAE1ZB30</accession>
<feature type="domain" description="RUN" evidence="5">
    <location>
        <begin position="41"/>
        <end position="232"/>
    </location>
</feature>
<evidence type="ECO:0000313" key="6">
    <source>
        <dbReference type="EMBL" id="KAK4470134.1"/>
    </source>
</evidence>
<dbReference type="InterPro" id="IPR004012">
    <property type="entry name" value="Run_dom"/>
</dbReference>
<feature type="region of interest" description="Disordered" evidence="3">
    <location>
        <begin position="279"/>
        <end position="354"/>
    </location>
</feature>
<dbReference type="InterPro" id="IPR035969">
    <property type="entry name" value="Rab-GAP_TBC_sf"/>
</dbReference>
<dbReference type="SMART" id="SM00593">
    <property type="entry name" value="RUN"/>
    <property type="match status" value="1"/>
</dbReference>
<dbReference type="Gene3D" id="1.20.58.900">
    <property type="match status" value="1"/>
</dbReference>
<comment type="similarity">
    <text evidence="2">Belongs to the RUTBC family.</text>
</comment>
<dbReference type="SUPFAM" id="SSF47923">
    <property type="entry name" value="Ypt/Rab-GAP domain of gyp1p"/>
    <property type="match status" value="2"/>
</dbReference>
<dbReference type="GO" id="GO:0031410">
    <property type="term" value="C:cytoplasmic vesicle"/>
    <property type="evidence" value="ECO:0007669"/>
    <property type="project" value="UniProtKB-ARBA"/>
</dbReference>
<feature type="domain" description="Rab-GAP TBC" evidence="4">
    <location>
        <begin position="888"/>
        <end position="1365"/>
    </location>
</feature>
<feature type="compositionally biased region" description="Polar residues" evidence="3">
    <location>
        <begin position="521"/>
        <end position="537"/>
    </location>
</feature>
<dbReference type="InterPro" id="IPR021935">
    <property type="entry name" value="SGSM1/2_RBD"/>
</dbReference>
<dbReference type="InterPro" id="IPR037213">
    <property type="entry name" value="Run_dom_sf"/>
</dbReference>
<keyword evidence="1" id="KW-0343">GTPase activation</keyword>